<protein>
    <submittedName>
        <fullName evidence="2">Uncharacterized protein</fullName>
    </submittedName>
</protein>
<proteinExistence type="predicted"/>
<reference evidence="2 3" key="1">
    <citation type="submission" date="2018-08" db="EMBL/GenBank/DDBJ databases">
        <title>Genomic Encyclopedia of Archaeal and Bacterial Type Strains, Phase II (KMG-II): from individual species to whole genera.</title>
        <authorList>
            <person name="Goeker M."/>
        </authorList>
    </citation>
    <scope>NUCLEOTIDE SEQUENCE [LARGE SCALE GENOMIC DNA]</scope>
    <source>
        <strain evidence="2 3">DSM 45791</strain>
    </source>
</reference>
<name>A0A3E0GWL0_9PSEU</name>
<accession>A0A3E0GWL0</accession>
<dbReference type="OrthoDB" id="3311584at2"/>
<organism evidence="2 3">
    <name type="scientific">Kutzneria buriramensis</name>
    <dbReference type="NCBI Taxonomy" id="1045776"/>
    <lineage>
        <taxon>Bacteria</taxon>
        <taxon>Bacillati</taxon>
        <taxon>Actinomycetota</taxon>
        <taxon>Actinomycetes</taxon>
        <taxon>Pseudonocardiales</taxon>
        <taxon>Pseudonocardiaceae</taxon>
        <taxon>Kutzneria</taxon>
    </lineage>
</organism>
<evidence type="ECO:0000256" key="1">
    <source>
        <dbReference type="SAM" id="MobiDB-lite"/>
    </source>
</evidence>
<gene>
    <name evidence="2" type="ORF">BCF44_122124</name>
</gene>
<dbReference type="Gene3D" id="1.25.40.10">
    <property type="entry name" value="Tetratricopeptide repeat domain"/>
    <property type="match status" value="1"/>
</dbReference>
<sequence>MIADRASEMSQPSLRPATARLYRLLAAAHRGPHATVSIAAAVVDVDDGTAGEYLDELVAADLLEREQDRYTYPEPARASARRHSAELDTDQDRRNAQIAIATALLKEAAPREYSILPARPRPGLDYAAHKPGTRTPFTSDQALAWFDWHRPNVIAAQAAMKNLGRHDLAWRLAVALWGHGLYRHGDLDSWIRVNQIGVDAAHLCGDLLAEGRLRCMLVHAMLADRRASAAHPHAQRALTIADELDDPALRASAYSALSKIALASGLPHRAEQMIKAAISNDVLATDAAVHTRRLGDVLVELERLDQAIVLYRAAAAQLLALGHGVEAGRCNTYLGRALVLNGQCGRAKDVLLQALSAAENSGSPRYVADAALALGELHLRNGDRRTAAQLFQQAQQDYTVAGDRRGVAQAHELLTQVPC</sequence>
<evidence type="ECO:0000313" key="2">
    <source>
        <dbReference type="EMBL" id="REH31101.1"/>
    </source>
</evidence>
<dbReference type="InterPro" id="IPR011990">
    <property type="entry name" value="TPR-like_helical_dom_sf"/>
</dbReference>
<feature type="region of interest" description="Disordered" evidence="1">
    <location>
        <begin position="70"/>
        <end position="90"/>
    </location>
</feature>
<keyword evidence="3" id="KW-1185">Reference proteome</keyword>
<dbReference type="AlphaFoldDB" id="A0A3E0GWL0"/>
<dbReference type="SUPFAM" id="SSF48452">
    <property type="entry name" value="TPR-like"/>
    <property type="match status" value="1"/>
</dbReference>
<comment type="caution">
    <text evidence="2">The sequence shown here is derived from an EMBL/GenBank/DDBJ whole genome shotgun (WGS) entry which is preliminary data.</text>
</comment>
<evidence type="ECO:0000313" key="3">
    <source>
        <dbReference type="Proteomes" id="UP000256269"/>
    </source>
</evidence>
<dbReference type="RefSeq" id="WP_147328903.1">
    <property type="nucleotide sequence ID" value="NZ_CP144376.1"/>
</dbReference>
<dbReference type="Proteomes" id="UP000256269">
    <property type="component" value="Unassembled WGS sequence"/>
</dbReference>
<dbReference type="EMBL" id="QUNO01000022">
    <property type="protein sequence ID" value="REH31101.1"/>
    <property type="molecule type" value="Genomic_DNA"/>
</dbReference>